<dbReference type="SUPFAM" id="SSF101936">
    <property type="entry name" value="DNA-binding pseudobarrel domain"/>
    <property type="match status" value="1"/>
</dbReference>
<dbReference type="GO" id="GO:0003700">
    <property type="term" value="F:DNA-binding transcription factor activity"/>
    <property type="evidence" value="ECO:0007669"/>
    <property type="project" value="InterPro"/>
</dbReference>
<dbReference type="PANTHER" id="PTHR31140:SF74">
    <property type="entry name" value="B3 DOMAIN-CONTAINING TRANSCRIPTION FACTOR LEC2"/>
    <property type="match status" value="1"/>
</dbReference>
<evidence type="ECO:0000256" key="5">
    <source>
        <dbReference type="ARBA" id="ARBA00023242"/>
    </source>
</evidence>
<dbReference type="SMART" id="SM01019">
    <property type="entry name" value="B3"/>
    <property type="match status" value="1"/>
</dbReference>
<dbReference type="CDD" id="cd10017">
    <property type="entry name" value="B3_DNA"/>
    <property type="match status" value="1"/>
</dbReference>
<keyword evidence="2" id="KW-0805">Transcription regulation</keyword>
<dbReference type="AlphaFoldDB" id="A0A2P6Q466"/>
<reference evidence="7 8" key="1">
    <citation type="journal article" date="2018" name="Nat. Genet.">
        <title>The Rosa genome provides new insights in the design of modern roses.</title>
        <authorList>
            <person name="Bendahmane M."/>
        </authorList>
    </citation>
    <scope>NUCLEOTIDE SEQUENCE [LARGE SCALE GENOMIC DNA]</scope>
    <source>
        <strain evidence="8">cv. Old Blush</strain>
    </source>
</reference>
<evidence type="ECO:0000313" key="7">
    <source>
        <dbReference type="EMBL" id="PRQ28970.1"/>
    </source>
</evidence>
<evidence type="ECO:0000259" key="6">
    <source>
        <dbReference type="PROSITE" id="PS50863"/>
    </source>
</evidence>
<dbReference type="InterPro" id="IPR003340">
    <property type="entry name" value="B3_DNA-bd"/>
</dbReference>
<keyword evidence="5" id="KW-0539">Nucleus</keyword>
<protein>
    <submittedName>
        <fullName evidence="7">Putative transcription factor B3-Domain family</fullName>
    </submittedName>
</protein>
<dbReference type="STRING" id="74649.A0A2P6Q466"/>
<name>A0A2P6Q466_ROSCH</name>
<comment type="subcellular location">
    <subcellularLocation>
        <location evidence="1">Nucleus</location>
    </subcellularLocation>
</comment>
<comment type="caution">
    <text evidence="7">The sequence shown here is derived from an EMBL/GenBank/DDBJ whole genome shotgun (WGS) entry which is preliminary data.</text>
</comment>
<dbReference type="Pfam" id="PF02362">
    <property type="entry name" value="B3"/>
    <property type="match status" value="1"/>
</dbReference>
<dbReference type="Gene3D" id="2.40.330.10">
    <property type="entry name" value="DNA-binding pseudobarrel domain"/>
    <property type="match status" value="1"/>
</dbReference>
<proteinExistence type="predicted"/>
<evidence type="ECO:0000256" key="3">
    <source>
        <dbReference type="ARBA" id="ARBA00023125"/>
    </source>
</evidence>
<evidence type="ECO:0000256" key="1">
    <source>
        <dbReference type="ARBA" id="ARBA00004123"/>
    </source>
</evidence>
<evidence type="ECO:0000313" key="8">
    <source>
        <dbReference type="Proteomes" id="UP000238479"/>
    </source>
</evidence>
<sequence>MSRQRRGNILRTRKAARAAAASSRLAVGKDPSSAVSETPNEQYIYSFCTPDNKKLRMLFEKQLKNSDVGSLGRIVLPKKEAEKYLPSLSDKEGIELRIRDALSTQEWGLKYKYWSNNKSRMYVLENTGDFVRQSGVEVGDSIHLYEDECKNIVSSTLLSFLLWIKMSILIFKI</sequence>
<dbReference type="EMBL" id="PDCK01000043">
    <property type="protein sequence ID" value="PRQ28970.1"/>
    <property type="molecule type" value="Genomic_DNA"/>
</dbReference>
<dbReference type="PROSITE" id="PS50863">
    <property type="entry name" value="B3"/>
    <property type="match status" value="1"/>
</dbReference>
<dbReference type="InterPro" id="IPR044800">
    <property type="entry name" value="LEC2-like"/>
</dbReference>
<evidence type="ECO:0000256" key="4">
    <source>
        <dbReference type="ARBA" id="ARBA00023163"/>
    </source>
</evidence>
<accession>A0A2P6Q466</accession>
<dbReference type="Proteomes" id="UP000238479">
    <property type="component" value="Chromosome 5"/>
</dbReference>
<feature type="domain" description="TF-B3" evidence="6">
    <location>
        <begin position="59"/>
        <end position="166"/>
    </location>
</feature>
<dbReference type="GO" id="GO:0005634">
    <property type="term" value="C:nucleus"/>
    <property type="evidence" value="ECO:0007669"/>
    <property type="project" value="UniProtKB-SubCell"/>
</dbReference>
<dbReference type="InterPro" id="IPR015300">
    <property type="entry name" value="DNA-bd_pseudobarrel_sf"/>
</dbReference>
<organism evidence="7 8">
    <name type="scientific">Rosa chinensis</name>
    <name type="common">China rose</name>
    <dbReference type="NCBI Taxonomy" id="74649"/>
    <lineage>
        <taxon>Eukaryota</taxon>
        <taxon>Viridiplantae</taxon>
        <taxon>Streptophyta</taxon>
        <taxon>Embryophyta</taxon>
        <taxon>Tracheophyta</taxon>
        <taxon>Spermatophyta</taxon>
        <taxon>Magnoliopsida</taxon>
        <taxon>eudicotyledons</taxon>
        <taxon>Gunneridae</taxon>
        <taxon>Pentapetalae</taxon>
        <taxon>rosids</taxon>
        <taxon>fabids</taxon>
        <taxon>Rosales</taxon>
        <taxon>Rosaceae</taxon>
        <taxon>Rosoideae</taxon>
        <taxon>Rosoideae incertae sedis</taxon>
        <taxon>Rosa</taxon>
    </lineage>
</organism>
<keyword evidence="8" id="KW-1185">Reference proteome</keyword>
<keyword evidence="3" id="KW-0238">DNA-binding</keyword>
<dbReference type="PANTHER" id="PTHR31140">
    <property type="entry name" value="B3 DOMAIN-CONTAINING TRANSCRIPTION FACTOR ABI3"/>
    <property type="match status" value="1"/>
</dbReference>
<evidence type="ECO:0000256" key="2">
    <source>
        <dbReference type="ARBA" id="ARBA00023015"/>
    </source>
</evidence>
<gene>
    <name evidence="7" type="ORF">RchiOBHm_Chr5g0008771</name>
</gene>
<keyword evidence="4" id="KW-0804">Transcription</keyword>
<dbReference type="Gramene" id="PRQ28970">
    <property type="protein sequence ID" value="PRQ28970"/>
    <property type="gene ID" value="RchiOBHm_Chr5g0008771"/>
</dbReference>
<dbReference type="GO" id="GO:0003677">
    <property type="term" value="F:DNA binding"/>
    <property type="evidence" value="ECO:0007669"/>
    <property type="project" value="UniProtKB-KW"/>
</dbReference>